<feature type="domain" description="STAS" evidence="1">
    <location>
        <begin position="15"/>
        <end position="89"/>
    </location>
</feature>
<evidence type="ECO:0000313" key="3">
    <source>
        <dbReference type="Proteomes" id="UP001501771"/>
    </source>
</evidence>
<organism evidence="2 3">
    <name type="scientific">Nocardioides koreensis</name>
    <dbReference type="NCBI Taxonomy" id="433651"/>
    <lineage>
        <taxon>Bacteria</taxon>
        <taxon>Bacillati</taxon>
        <taxon>Actinomycetota</taxon>
        <taxon>Actinomycetes</taxon>
        <taxon>Propionibacteriales</taxon>
        <taxon>Nocardioidaceae</taxon>
        <taxon>Nocardioides</taxon>
    </lineage>
</organism>
<reference evidence="3" key="1">
    <citation type="journal article" date="2019" name="Int. J. Syst. Evol. Microbiol.">
        <title>The Global Catalogue of Microorganisms (GCM) 10K type strain sequencing project: providing services to taxonomists for standard genome sequencing and annotation.</title>
        <authorList>
            <consortium name="The Broad Institute Genomics Platform"/>
            <consortium name="The Broad Institute Genome Sequencing Center for Infectious Disease"/>
            <person name="Wu L."/>
            <person name="Ma J."/>
        </authorList>
    </citation>
    <scope>NUCLEOTIDE SEQUENCE [LARGE SCALE GENOMIC DNA]</scope>
    <source>
        <strain evidence="3">JCM 16022</strain>
    </source>
</reference>
<accession>A0ABP5L3G8</accession>
<keyword evidence="3" id="KW-1185">Reference proteome</keyword>
<dbReference type="InterPro" id="IPR036513">
    <property type="entry name" value="STAS_dom_sf"/>
</dbReference>
<dbReference type="InterPro" id="IPR002645">
    <property type="entry name" value="STAS_dom"/>
</dbReference>
<comment type="caution">
    <text evidence="2">The sequence shown here is derived from an EMBL/GenBank/DDBJ whole genome shotgun (WGS) entry which is preliminary data.</text>
</comment>
<gene>
    <name evidence="2" type="ORF">GCM10009844_08010</name>
</gene>
<dbReference type="RefSeq" id="WP_344147970.1">
    <property type="nucleotide sequence ID" value="NZ_BAAAQR010000002.1"/>
</dbReference>
<dbReference type="SUPFAM" id="SSF52091">
    <property type="entry name" value="SpoIIaa-like"/>
    <property type="match status" value="1"/>
</dbReference>
<proteinExistence type="predicted"/>
<name>A0ABP5L3G8_9ACTN</name>
<sequence length="114" mass="12118">MLDRTFQAEFSDGTLRVRGEVDDYGIIALRNLLAEHGTTPGGQVVVDLSEVDYLPSVGVGVLTKALGAAHRVGAEIVLVARRGTIAQRVLMVCALPFRESLDDDGGEPDTDLPA</sequence>
<evidence type="ECO:0000259" key="1">
    <source>
        <dbReference type="PROSITE" id="PS50801"/>
    </source>
</evidence>
<dbReference type="Proteomes" id="UP001501771">
    <property type="component" value="Unassembled WGS sequence"/>
</dbReference>
<dbReference type="Pfam" id="PF01740">
    <property type="entry name" value="STAS"/>
    <property type="match status" value="1"/>
</dbReference>
<dbReference type="Gene3D" id="3.30.750.24">
    <property type="entry name" value="STAS domain"/>
    <property type="match status" value="1"/>
</dbReference>
<dbReference type="PROSITE" id="PS50801">
    <property type="entry name" value="STAS"/>
    <property type="match status" value="1"/>
</dbReference>
<evidence type="ECO:0000313" key="2">
    <source>
        <dbReference type="EMBL" id="GAA2139330.1"/>
    </source>
</evidence>
<protein>
    <recommendedName>
        <fullName evidence="1">STAS domain-containing protein</fullName>
    </recommendedName>
</protein>
<dbReference type="CDD" id="cd07043">
    <property type="entry name" value="STAS_anti-anti-sigma_factors"/>
    <property type="match status" value="1"/>
</dbReference>
<dbReference type="EMBL" id="BAAAQR010000002">
    <property type="protein sequence ID" value="GAA2139330.1"/>
    <property type="molecule type" value="Genomic_DNA"/>
</dbReference>